<dbReference type="HAMAP" id="MF_01216">
    <property type="entry name" value="Azoreductase_type1"/>
    <property type="match status" value="1"/>
</dbReference>
<reference evidence="8 10" key="1">
    <citation type="submission" date="2020-05" db="EMBL/GenBank/DDBJ databases">
        <title>Characterization of novel class B3 metallo-beta-lactamase from novel Pseudomonas species.</title>
        <authorList>
            <person name="Yamada K."/>
            <person name="Aoki K."/>
            <person name="Ishii Y."/>
        </authorList>
    </citation>
    <scope>NUCLEOTIDE SEQUENCE [LARGE SCALE GENOMIC DNA]</scope>
    <source>
        <strain evidence="8 10">TUM18999</strain>
        <strain evidence="9 11">TUM20286</strain>
    </source>
</reference>
<feature type="binding site" evidence="6">
    <location>
        <begin position="133"/>
        <end position="136"/>
    </location>
    <ligand>
        <name>FMN</name>
        <dbReference type="ChEBI" id="CHEBI:58210"/>
    </ligand>
</feature>
<proteinExistence type="inferred from homology"/>
<evidence type="ECO:0000256" key="4">
    <source>
        <dbReference type="ARBA" id="ARBA00023027"/>
    </source>
</evidence>
<protein>
    <recommendedName>
        <fullName evidence="6">FMN dependent NADH:quinone oxidoreductase</fullName>
        <ecNumber evidence="6">1.6.5.-</ecNumber>
    </recommendedName>
    <alternativeName>
        <fullName evidence="6">Azo-dye reductase</fullName>
    </alternativeName>
    <alternativeName>
        <fullName evidence="6">FMN-dependent NADH-azo compound oxidoreductase</fullName>
    </alternativeName>
    <alternativeName>
        <fullName evidence="6">FMN-dependent NADH-azoreductase</fullName>
        <ecNumber evidence="6">1.7.1.17</ecNumber>
    </alternativeName>
</protein>
<dbReference type="EC" id="1.6.5.-" evidence="6"/>
<dbReference type="InterPro" id="IPR023048">
    <property type="entry name" value="NADH:quinone_OxRdtase_FMN_depd"/>
</dbReference>
<gene>
    <name evidence="6" type="primary">azoR</name>
    <name evidence="8" type="ORF">TUM18999_53990</name>
    <name evidence="9" type="ORF">TUM20286_43950</name>
</gene>
<dbReference type="GO" id="GO:0016652">
    <property type="term" value="F:oxidoreductase activity, acting on NAD(P)H as acceptor"/>
    <property type="evidence" value="ECO:0007669"/>
    <property type="project" value="UniProtKB-UniRule"/>
</dbReference>
<dbReference type="GO" id="GO:0009055">
    <property type="term" value="F:electron transfer activity"/>
    <property type="evidence" value="ECO:0007669"/>
    <property type="project" value="UniProtKB-UniRule"/>
</dbReference>
<keyword evidence="3 6" id="KW-0560">Oxidoreductase</keyword>
<comment type="caution">
    <text evidence="6">Lacks conserved residue(s) required for the propagation of feature annotation.</text>
</comment>
<dbReference type="Proteomes" id="UP000509383">
    <property type="component" value="Chromosome"/>
</dbReference>
<dbReference type="EC" id="1.7.1.17" evidence="6"/>
<evidence type="ECO:0000313" key="11">
    <source>
        <dbReference type="Proteomes" id="UP001054892"/>
    </source>
</evidence>
<evidence type="ECO:0000256" key="5">
    <source>
        <dbReference type="ARBA" id="ARBA00048542"/>
    </source>
</evidence>
<dbReference type="InterPro" id="IPR050104">
    <property type="entry name" value="FMN-dep_NADH:Q_OxRdtase_AzoR1"/>
</dbReference>
<feature type="domain" description="Flavodoxin-like fold" evidence="7">
    <location>
        <begin position="3"/>
        <end position="192"/>
    </location>
</feature>
<dbReference type="SUPFAM" id="SSF52218">
    <property type="entry name" value="Flavoproteins"/>
    <property type="match status" value="1"/>
</dbReference>
<name>A0A6J4ECP9_9PSED</name>
<evidence type="ECO:0000313" key="8">
    <source>
        <dbReference type="EMBL" id="BCG27208.1"/>
    </source>
</evidence>
<dbReference type="Gene3D" id="3.40.50.360">
    <property type="match status" value="1"/>
</dbReference>
<dbReference type="EMBL" id="AP023189">
    <property type="protein sequence ID" value="BCG27208.1"/>
    <property type="molecule type" value="Genomic_DNA"/>
</dbReference>
<dbReference type="PANTHER" id="PTHR43741">
    <property type="entry name" value="FMN-DEPENDENT NADH-AZOREDUCTASE 1"/>
    <property type="match status" value="1"/>
</dbReference>
<comment type="catalytic activity">
    <reaction evidence="5">
        <text>N,N-dimethyl-1,4-phenylenediamine + anthranilate + 2 NAD(+) = 2-(4-dimethylaminophenyl)diazenylbenzoate + 2 NADH + 2 H(+)</text>
        <dbReference type="Rhea" id="RHEA:55872"/>
        <dbReference type="ChEBI" id="CHEBI:15378"/>
        <dbReference type="ChEBI" id="CHEBI:15783"/>
        <dbReference type="ChEBI" id="CHEBI:16567"/>
        <dbReference type="ChEBI" id="CHEBI:57540"/>
        <dbReference type="ChEBI" id="CHEBI:57945"/>
        <dbReference type="ChEBI" id="CHEBI:71579"/>
        <dbReference type="EC" id="1.7.1.17"/>
    </reaction>
    <physiologicalReaction direction="right-to-left" evidence="5">
        <dbReference type="Rhea" id="RHEA:55874"/>
    </physiologicalReaction>
</comment>
<evidence type="ECO:0000256" key="2">
    <source>
        <dbReference type="ARBA" id="ARBA00022643"/>
    </source>
</evidence>
<dbReference type="Pfam" id="PF02525">
    <property type="entry name" value="Flavodoxin_2"/>
    <property type="match status" value="1"/>
</dbReference>
<evidence type="ECO:0000256" key="3">
    <source>
        <dbReference type="ARBA" id="ARBA00023002"/>
    </source>
</evidence>
<comment type="cofactor">
    <cofactor evidence="6">
        <name>FMN</name>
        <dbReference type="ChEBI" id="CHEBI:58210"/>
    </cofactor>
    <text evidence="6">Binds 1 FMN per subunit.</text>
</comment>
<dbReference type="InterPro" id="IPR029039">
    <property type="entry name" value="Flavoprotein-like_sf"/>
</dbReference>
<keyword evidence="11" id="KW-1185">Reference proteome</keyword>
<organism evidence="8 10">
    <name type="scientific">Pseudomonas tohonis</name>
    <dbReference type="NCBI Taxonomy" id="2725477"/>
    <lineage>
        <taxon>Bacteria</taxon>
        <taxon>Pseudomonadati</taxon>
        <taxon>Pseudomonadota</taxon>
        <taxon>Gammaproteobacteria</taxon>
        <taxon>Pseudomonadales</taxon>
        <taxon>Pseudomonadaceae</taxon>
        <taxon>Pseudomonas</taxon>
    </lineage>
</organism>
<dbReference type="RefSeq" id="WP_173171537.1">
    <property type="nucleotide sequence ID" value="NZ_AP023189.1"/>
</dbReference>
<evidence type="ECO:0000256" key="6">
    <source>
        <dbReference type="HAMAP-Rule" id="MF_01216"/>
    </source>
</evidence>
<feature type="binding site" evidence="6">
    <location>
        <position position="10"/>
    </location>
    <ligand>
        <name>FMN</name>
        <dbReference type="ChEBI" id="CHEBI:58210"/>
    </ligand>
</feature>
<dbReference type="EMBL" id="BQKM01000012">
    <property type="protein sequence ID" value="GJN54643.1"/>
    <property type="molecule type" value="Genomic_DNA"/>
</dbReference>
<dbReference type="Proteomes" id="UP001054892">
    <property type="component" value="Unassembled WGS sequence"/>
</dbReference>
<comment type="similarity">
    <text evidence="6">Belongs to the azoreductase type 1 family.</text>
</comment>
<evidence type="ECO:0000313" key="10">
    <source>
        <dbReference type="Proteomes" id="UP000509383"/>
    </source>
</evidence>
<keyword evidence="1 6" id="KW-0285">Flavoprotein</keyword>
<comment type="catalytic activity">
    <reaction evidence="6">
        <text>2 a quinone + NADH + H(+) = 2 a 1,4-benzosemiquinone + NAD(+)</text>
        <dbReference type="Rhea" id="RHEA:65952"/>
        <dbReference type="ChEBI" id="CHEBI:15378"/>
        <dbReference type="ChEBI" id="CHEBI:57540"/>
        <dbReference type="ChEBI" id="CHEBI:57945"/>
        <dbReference type="ChEBI" id="CHEBI:132124"/>
        <dbReference type="ChEBI" id="CHEBI:134225"/>
    </reaction>
</comment>
<comment type="subunit">
    <text evidence="6">Homodimer.</text>
</comment>
<sequence>MPRVLLIECSPNEEASPGGQLAREMAERIHANAQVTVRNLVREPLPPLSGDYARAVTGRAHRDDPALALSEHLIDELEQAHYLLISTPMHNYMVPAALKLWLDYVVRIQRSFTMVDGNKEGLLEDRPTFVVVSSGGNYLGARASQADFLSPYLRHILGVIGLHHVEFVHLQGLAQGPDVVAETLRQARTRLANNPYFAAAPFPGVPA</sequence>
<dbReference type="GO" id="GO:0010181">
    <property type="term" value="F:FMN binding"/>
    <property type="evidence" value="ECO:0007669"/>
    <property type="project" value="UniProtKB-UniRule"/>
</dbReference>
<accession>A0A6J4ECP9</accession>
<comment type="function">
    <text evidence="6">Also exhibits azoreductase activity. Catalyzes the reductive cleavage of the azo bond in aromatic azo compounds to the corresponding amines.</text>
</comment>
<dbReference type="InterPro" id="IPR003680">
    <property type="entry name" value="Flavodoxin_fold"/>
</dbReference>
<dbReference type="GO" id="GO:0016655">
    <property type="term" value="F:oxidoreductase activity, acting on NAD(P)H, quinone or similar compound as acceptor"/>
    <property type="evidence" value="ECO:0007669"/>
    <property type="project" value="InterPro"/>
</dbReference>
<comment type="function">
    <text evidence="6">Quinone reductase that provides resistance to thiol-specific stress caused by electrophilic quinones.</text>
</comment>
<evidence type="ECO:0000256" key="1">
    <source>
        <dbReference type="ARBA" id="ARBA00022630"/>
    </source>
</evidence>
<dbReference type="PANTHER" id="PTHR43741:SF2">
    <property type="entry name" value="FMN-DEPENDENT NADH:QUINONE OXIDOREDUCTASE"/>
    <property type="match status" value="1"/>
</dbReference>
<dbReference type="KEGG" id="ptw:TUM18999_53990"/>
<keyword evidence="4 6" id="KW-0520">NAD</keyword>
<keyword evidence="2 6" id="KW-0288">FMN</keyword>
<evidence type="ECO:0000313" key="9">
    <source>
        <dbReference type="EMBL" id="GJN54643.1"/>
    </source>
</evidence>
<dbReference type="AlphaFoldDB" id="A0A6J4ECP9"/>
<evidence type="ECO:0000259" key="7">
    <source>
        <dbReference type="Pfam" id="PF02525"/>
    </source>
</evidence>